<keyword evidence="1" id="KW-0472">Membrane</keyword>
<dbReference type="RefSeq" id="WP_271203243.1">
    <property type="nucleotide sequence ID" value="NZ_BSFK01000005.1"/>
</dbReference>
<reference evidence="2" key="1">
    <citation type="journal article" date="2014" name="Int. J. Syst. Evol. Microbiol.">
        <title>Complete genome sequence of Corynebacterium casei LMG S-19264T (=DSM 44701T), isolated from a smear-ripened cheese.</title>
        <authorList>
            <consortium name="US DOE Joint Genome Institute (JGI-PGF)"/>
            <person name="Walter F."/>
            <person name="Albersmeier A."/>
            <person name="Kalinowski J."/>
            <person name="Ruckert C."/>
        </authorList>
    </citation>
    <scope>NUCLEOTIDE SEQUENCE</scope>
    <source>
        <strain evidence="2">VKM B-2555</strain>
    </source>
</reference>
<dbReference type="InterPro" id="IPR012667">
    <property type="entry name" value="CbtB_put"/>
</dbReference>
<proteinExistence type="predicted"/>
<protein>
    <submittedName>
        <fullName evidence="2">Cobalt transporter subunit CbtB</fullName>
    </submittedName>
</protein>
<organism evidence="2 3">
    <name type="scientific">Methylopila jiangsuensis</name>
    <dbReference type="NCBI Taxonomy" id="586230"/>
    <lineage>
        <taxon>Bacteria</taxon>
        <taxon>Pseudomonadati</taxon>
        <taxon>Pseudomonadota</taxon>
        <taxon>Alphaproteobacteria</taxon>
        <taxon>Hyphomicrobiales</taxon>
        <taxon>Methylopilaceae</taxon>
        <taxon>Methylopila</taxon>
    </lineage>
</organism>
<dbReference type="Pfam" id="PF09489">
    <property type="entry name" value="CbtB"/>
    <property type="match status" value="1"/>
</dbReference>
<comment type="caution">
    <text evidence="2">The sequence shown here is derived from an EMBL/GenBank/DDBJ whole genome shotgun (WGS) entry which is preliminary data.</text>
</comment>
<keyword evidence="1" id="KW-0812">Transmembrane</keyword>
<evidence type="ECO:0000256" key="1">
    <source>
        <dbReference type="SAM" id="Phobius"/>
    </source>
</evidence>
<dbReference type="EMBL" id="BSFK01000005">
    <property type="protein sequence ID" value="GLK75281.1"/>
    <property type="molecule type" value="Genomic_DNA"/>
</dbReference>
<sequence length="61" mass="6348">MSHADLRPSAASAALNPSRAFPIVAAFLFGVVIIGGVGFTQMAVAHNAAHDHRHSIGFPCH</sequence>
<keyword evidence="1" id="KW-1133">Transmembrane helix</keyword>
<evidence type="ECO:0000313" key="3">
    <source>
        <dbReference type="Proteomes" id="UP001143364"/>
    </source>
</evidence>
<feature type="transmembrane region" description="Helical" evidence="1">
    <location>
        <begin position="20"/>
        <end position="44"/>
    </location>
</feature>
<dbReference type="Proteomes" id="UP001143364">
    <property type="component" value="Unassembled WGS sequence"/>
</dbReference>
<reference evidence="2" key="2">
    <citation type="submission" date="2023-01" db="EMBL/GenBank/DDBJ databases">
        <authorList>
            <person name="Sun Q."/>
            <person name="Evtushenko L."/>
        </authorList>
    </citation>
    <scope>NUCLEOTIDE SEQUENCE</scope>
    <source>
        <strain evidence="2">VKM B-2555</strain>
    </source>
</reference>
<dbReference type="AlphaFoldDB" id="A0A9W6N2J3"/>
<accession>A0A9W6N2J3</accession>
<keyword evidence="3" id="KW-1185">Reference proteome</keyword>
<name>A0A9W6N2J3_9HYPH</name>
<evidence type="ECO:0000313" key="2">
    <source>
        <dbReference type="EMBL" id="GLK75281.1"/>
    </source>
</evidence>
<gene>
    <name evidence="2" type="ORF">GCM10008171_05350</name>
</gene>